<dbReference type="NCBIfam" id="NF041926">
    <property type="entry name" value="QatD"/>
    <property type="match status" value="1"/>
</dbReference>
<feature type="binding site" evidence="3">
    <location>
        <position position="17"/>
    </location>
    <ligand>
        <name>a divalent metal cation</name>
        <dbReference type="ChEBI" id="CHEBI:60240"/>
        <label>1</label>
    </ligand>
</feature>
<feature type="binding site" evidence="3">
    <location>
        <position position="94"/>
    </location>
    <ligand>
        <name>a divalent metal cation</name>
        <dbReference type="ChEBI" id="CHEBI:60240"/>
        <label>1</label>
    </ligand>
</feature>
<feature type="binding site" evidence="3">
    <location>
        <position position="206"/>
    </location>
    <ligand>
        <name>a divalent metal cation</name>
        <dbReference type="ChEBI" id="CHEBI:60240"/>
        <label>1</label>
    </ligand>
</feature>
<dbReference type="AlphaFoldDB" id="A0A2S3X606"/>
<reference evidence="4 5" key="2">
    <citation type="submission" date="2018-03" db="EMBL/GenBank/DDBJ databases">
        <title>Draft genome of Pseudomonas putida strain KH-21-114.</title>
        <authorList>
            <person name="Yoshizawa S."/>
            <person name="Khan N.H."/>
            <person name="Nishimura M."/>
            <person name="Chiura H.X."/>
            <person name="Ogura Y."/>
            <person name="Hayashi T."/>
            <person name="Kogure K."/>
        </authorList>
    </citation>
    <scope>NUCLEOTIDE SEQUENCE [LARGE SCALE GENOMIC DNA]</scope>
    <source>
        <strain evidence="4 5">KH-21-114</strain>
    </source>
</reference>
<reference evidence="4 5" key="1">
    <citation type="submission" date="2016-08" db="EMBL/GenBank/DDBJ databases">
        <authorList>
            <person name="Seilhamer J.J."/>
        </authorList>
    </citation>
    <scope>NUCLEOTIDE SEQUENCE [LARGE SCALE GENOMIC DNA]</scope>
    <source>
        <strain evidence="4 5">KH-21-114</strain>
    </source>
</reference>
<keyword evidence="2 4" id="KW-0378">Hydrolase</keyword>
<dbReference type="GO" id="GO:0016788">
    <property type="term" value="F:hydrolase activity, acting on ester bonds"/>
    <property type="evidence" value="ECO:0007669"/>
    <property type="project" value="InterPro"/>
</dbReference>
<dbReference type="InterPro" id="IPR032466">
    <property type="entry name" value="Metal_Hydrolase"/>
</dbReference>
<dbReference type="PIRSF" id="PIRSF005902">
    <property type="entry name" value="DNase_TatD"/>
    <property type="match status" value="1"/>
</dbReference>
<name>A0A2S3X606_PSEPU</name>
<dbReference type="SUPFAM" id="SSF51556">
    <property type="entry name" value="Metallo-dependent hydrolases"/>
    <property type="match status" value="1"/>
</dbReference>
<dbReference type="RefSeq" id="WP_103447322.1">
    <property type="nucleotide sequence ID" value="NZ_JABFDQ010000003.1"/>
</dbReference>
<dbReference type="PANTHER" id="PTHR46124">
    <property type="entry name" value="D-AMINOACYL-TRNA DEACYLASE"/>
    <property type="match status" value="1"/>
</dbReference>
<dbReference type="Pfam" id="PF01026">
    <property type="entry name" value="TatD_DNase"/>
    <property type="match status" value="1"/>
</dbReference>
<keyword evidence="3" id="KW-0479">Metal-binding</keyword>
<dbReference type="Proteomes" id="UP000237230">
    <property type="component" value="Unassembled WGS sequence"/>
</dbReference>
<evidence type="ECO:0000313" key="5">
    <source>
        <dbReference type="Proteomes" id="UP000237230"/>
    </source>
</evidence>
<dbReference type="Gene3D" id="3.20.20.140">
    <property type="entry name" value="Metal-dependent hydrolases"/>
    <property type="match status" value="1"/>
</dbReference>
<accession>A0A2S3X606</accession>
<evidence type="ECO:0000256" key="3">
    <source>
        <dbReference type="PIRSR" id="PIRSR005902-1"/>
    </source>
</evidence>
<dbReference type="EMBL" id="MINH01000019">
    <property type="protein sequence ID" value="POG10548.1"/>
    <property type="molecule type" value="Genomic_DNA"/>
</dbReference>
<comment type="caution">
    <text evidence="4">The sequence shown here is derived from an EMBL/GenBank/DDBJ whole genome shotgun (WGS) entry which is preliminary data.</text>
</comment>
<feature type="binding site" evidence="3">
    <location>
        <position position="132"/>
    </location>
    <ligand>
        <name>a divalent metal cation</name>
        <dbReference type="ChEBI" id="CHEBI:60240"/>
        <label>2</label>
    </ligand>
</feature>
<dbReference type="PANTHER" id="PTHR46124:SF2">
    <property type="entry name" value="D-AMINOACYL-TRNA DEACYLASE"/>
    <property type="match status" value="1"/>
</dbReference>
<dbReference type="InterPro" id="IPR018228">
    <property type="entry name" value="DNase_TatD-rel_CS"/>
</dbReference>
<evidence type="ECO:0000256" key="1">
    <source>
        <dbReference type="ARBA" id="ARBA00009275"/>
    </source>
</evidence>
<dbReference type="GO" id="GO:0046872">
    <property type="term" value="F:metal ion binding"/>
    <property type="evidence" value="ECO:0007669"/>
    <property type="project" value="UniProtKB-KW"/>
</dbReference>
<dbReference type="PROSITE" id="PS01091">
    <property type="entry name" value="TATD_3"/>
    <property type="match status" value="1"/>
</dbReference>
<dbReference type="OrthoDB" id="9810005at2"/>
<dbReference type="InterPro" id="IPR001130">
    <property type="entry name" value="TatD-like"/>
</dbReference>
<organism evidence="4 5">
    <name type="scientific">Pseudomonas putida</name>
    <name type="common">Arthrobacter siderocapsulatus</name>
    <dbReference type="NCBI Taxonomy" id="303"/>
    <lineage>
        <taxon>Bacteria</taxon>
        <taxon>Pseudomonadati</taxon>
        <taxon>Pseudomonadota</taxon>
        <taxon>Gammaproteobacteria</taxon>
        <taxon>Pseudomonadales</taxon>
        <taxon>Pseudomonadaceae</taxon>
        <taxon>Pseudomonas</taxon>
    </lineage>
</organism>
<proteinExistence type="inferred from homology"/>
<protein>
    <submittedName>
        <fullName evidence="4">Hydrolase TatD</fullName>
    </submittedName>
</protein>
<evidence type="ECO:0000313" key="4">
    <source>
        <dbReference type="EMBL" id="POG10548.1"/>
    </source>
</evidence>
<evidence type="ECO:0000256" key="2">
    <source>
        <dbReference type="ARBA" id="ARBA00022801"/>
    </source>
</evidence>
<dbReference type="CDD" id="cd01310">
    <property type="entry name" value="TatD_DNAse"/>
    <property type="match status" value="1"/>
</dbReference>
<feature type="binding site" evidence="3">
    <location>
        <position position="15"/>
    </location>
    <ligand>
        <name>a divalent metal cation</name>
        <dbReference type="ChEBI" id="CHEBI:60240"/>
        <label>1</label>
    </ligand>
</feature>
<feature type="binding site" evidence="3">
    <location>
        <position position="158"/>
    </location>
    <ligand>
        <name>a divalent metal cation</name>
        <dbReference type="ChEBI" id="CHEBI:60240"/>
        <label>2</label>
    </ligand>
</feature>
<dbReference type="InterPro" id="IPR049677">
    <property type="entry name" value="QatD"/>
</dbReference>
<gene>
    <name evidence="4" type="ORF">BGP84_12760</name>
</gene>
<comment type="similarity">
    <text evidence="1">Belongs to the metallo-dependent hydrolases superfamily. TatD-type hydrolase family.</text>
</comment>
<sequence length="255" mass="28756">MKPQNKSIPKWVDFHCHLDLYPDHERLIVECDQAEVATLAVTTTPKAWRRNREIAASSRHVRVALGLHPQLVAERESELPLLERLLEETRYVGEVGLDAGPQFYRSFEAQERVFRRVLEACSEQGGKILTVHSVRCVGKVLTHIEKLLPSDRGKVVLHWFTGSPSEARRAVELGCYFSINSQMLASAKHRSLVALLPSNRILTETDGPFVQSEGRPTRPAIDIPKTVRTLALIRGQSSEQTAIQIISNLRDLIRT</sequence>